<dbReference type="Proteomes" id="UP000029453">
    <property type="component" value="Unassembled WGS sequence"/>
</dbReference>
<dbReference type="RefSeq" id="WP_006287081.1">
    <property type="nucleotide sequence ID" value="NZ_BALG01000215.1"/>
</dbReference>
<dbReference type="GO" id="GO:0003677">
    <property type="term" value="F:DNA binding"/>
    <property type="evidence" value="ECO:0007669"/>
    <property type="project" value="InterPro"/>
</dbReference>
<evidence type="ECO:0000259" key="6">
    <source>
        <dbReference type="PROSITE" id="PS51198"/>
    </source>
</evidence>
<dbReference type="PROSITE" id="PS51198">
    <property type="entry name" value="UVRD_HELICASE_ATP_BIND"/>
    <property type="match status" value="1"/>
</dbReference>
<dbReference type="GO" id="GO:0016787">
    <property type="term" value="F:hydrolase activity"/>
    <property type="evidence" value="ECO:0007669"/>
    <property type="project" value="UniProtKB-UniRule"/>
</dbReference>
<name>M9M344_PAEPP</name>
<dbReference type="InterPro" id="IPR027417">
    <property type="entry name" value="P-loop_NTPase"/>
</dbReference>
<dbReference type="Pfam" id="PF00580">
    <property type="entry name" value="UvrD-helicase"/>
    <property type="match status" value="1"/>
</dbReference>
<keyword evidence="2 5" id="KW-0378">Hydrolase</keyword>
<feature type="domain" description="UvrD-like helicase ATP-binding" evidence="6">
    <location>
        <begin position="16"/>
        <end position="155"/>
    </location>
</feature>
<dbReference type="EMBL" id="BALG01000215">
    <property type="protein sequence ID" value="GAC43429.1"/>
    <property type="molecule type" value="Genomic_DNA"/>
</dbReference>
<evidence type="ECO:0000256" key="4">
    <source>
        <dbReference type="ARBA" id="ARBA00022840"/>
    </source>
</evidence>
<dbReference type="AlphaFoldDB" id="M9M344"/>
<dbReference type="GO" id="GO:0000725">
    <property type="term" value="P:recombinational repair"/>
    <property type="evidence" value="ECO:0007669"/>
    <property type="project" value="TreeGrafter"/>
</dbReference>
<keyword evidence="4 5" id="KW-0067">ATP-binding</keyword>
<dbReference type="CDD" id="cd17932">
    <property type="entry name" value="DEXQc_UvrD"/>
    <property type="match status" value="1"/>
</dbReference>
<dbReference type="PANTHER" id="PTHR11070:SF2">
    <property type="entry name" value="ATP-DEPENDENT DNA HELICASE SRS2"/>
    <property type="match status" value="1"/>
</dbReference>
<dbReference type="GO" id="GO:0043138">
    <property type="term" value="F:3'-5' DNA helicase activity"/>
    <property type="evidence" value="ECO:0007669"/>
    <property type="project" value="TreeGrafter"/>
</dbReference>
<dbReference type="Gene3D" id="3.40.50.300">
    <property type="entry name" value="P-loop containing nucleotide triphosphate hydrolases"/>
    <property type="match status" value="1"/>
</dbReference>
<sequence>MQEKEGFLARKQREGLILNDVQRKAVLHTDGPMLLLASPGSGKTTTIVMKIGYLIEEKKAVPSRIKAITFSRASAADMRERFARLCPELPVRSVDFSTIHSLAFAVTREHLCHARTDFQIIEGDVDLESREKAPMGMEATEKVLLMKKGTAPQEN</sequence>
<evidence type="ECO:0000256" key="3">
    <source>
        <dbReference type="ARBA" id="ARBA00022806"/>
    </source>
</evidence>
<evidence type="ECO:0000256" key="5">
    <source>
        <dbReference type="PROSITE-ProRule" id="PRU00560"/>
    </source>
</evidence>
<keyword evidence="1 5" id="KW-0547">Nucleotide-binding</keyword>
<evidence type="ECO:0000256" key="2">
    <source>
        <dbReference type="ARBA" id="ARBA00022801"/>
    </source>
</evidence>
<feature type="binding site" evidence="5">
    <location>
        <begin position="37"/>
        <end position="44"/>
    </location>
    <ligand>
        <name>ATP</name>
        <dbReference type="ChEBI" id="CHEBI:30616"/>
    </ligand>
</feature>
<proteinExistence type="predicted"/>
<dbReference type="PANTHER" id="PTHR11070">
    <property type="entry name" value="UVRD / RECB / PCRA DNA HELICASE FAMILY MEMBER"/>
    <property type="match status" value="1"/>
</dbReference>
<keyword evidence="3 5" id="KW-0347">Helicase</keyword>
<keyword evidence="8" id="KW-1185">Reference proteome</keyword>
<protein>
    <submittedName>
        <fullName evidence="7">DNA and RNA helicase</fullName>
    </submittedName>
</protein>
<evidence type="ECO:0000256" key="1">
    <source>
        <dbReference type="ARBA" id="ARBA00022741"/>
    </source>
</evidence>
<reference evidence="7 8" key="1">
    <citation type="submission" date="2012-10" db="EMBL/GenBank/DDBJ databases">
        <title>Draft Genome Sequence of Paenibacillus popilliae ATCC 14706T.</title>
        <authorList>
            <person name="Iiyama K."/>
            <person name="Mori K."/>
            <person name="Mon H."/>
            <person name="Chieda Y."/>
            <person name="Lee J.M."/>
            <person name="Kusakabe T."/>
            <person name="Tashiro K."/>
            <person name="Asano S."/>
            <person name="Yasunaga-Aoki C."/>
            <person name="Shimizu S."/>
        </authorList>
    </citation>
    <scope>NUCLEOTIDE SEQUENCE [LARGE SCALE GENOMIC DNA]</scope>
    <source>
        <strain evidence="7 8">ATCC 14706</strain>
    </source>
</reference>
<dbReference type="SUPFAM" id="SSF52540">
    <property type="entry name" value="P-loop containing nucleoside triphosphate hydrolases"/>
    <property type="match status" value="1"/>
</dbReference>
<evidence type="ECO:0000313" key="8">
    <source>
        <dbReference type="Proteomes" id="UP000029453"/>
    </source>
</evidence>
<evidence type="ECO:0000313" key="7">
    <source>
        <dbReference type="EMBL" id="GAC43429.1"/>
    </source>
</evidence>
<dbReference type="InterPro" id="IPR000212">
    <property type="entry name" value="DNA_helicase_UvrD/REP"/>
</dbReference>
<accession>M9M344</accession>
<dbReference type="GO" id="GO:0005524">
    <property type="term" value="F:ATP binding"/>
    <property type="evidence" value="ECO:0007669"/>
    <property type="project" value="UniProtKB-UniRule"/>
</dbReference>
<organism evidence="7 8">
    <name type="scientific">Paenibacillus popilliae ATCC 14706</name>
    <dbReference type="NCBI Taxonomy" id="1212764"/>
    <lineage>
        <taxon>Bacteria</taxon>
        <taxon>Bacillati</taxon>
        <taxon>Bacillota</taxon>
        <taxon>Bacilli</taxon>
        <taxon>Bacillales</taxon>
        <taxon>Paenibacillaceae</taxon>
        <taxon>Paenibacillus</taxon>
    </lineage>
</organism>
<gene>
    <name evidence="7" type="ORF">PPOP_2796</name>
</gene>
<dbReference type="InterPro" id="IPR014016">
    <property type="entry name" value="UvrD-like_ATP-bd"/>
</dbReference>
<comment type="caution">
    <text evidence="7">The sequence shown here is derived from an EMBL/GenBank/DDBJ whole genome shotgun (WGS) entry which is preliminary data.</text>
</comment>